<dbReference type="EMBL" id="NEVP01000004">
    <property type="protein sequence ID" value="OZI53481.1"/>
    <property type="molecule type" value="Genomic_DNA"/>
</dbReference>
<keyword evidence="8" id="KW-1185">Reference proteome</keyword>
<dbReference type="RefSeq" id="WP_094798987.1">
    <property type="nucleotide sequence ID" value="NZ_NEVP01000004.1"/>
</dbReference>
<reference evidence="7 8" key="1">
    <citation type="submission" date="2017-05" db="EMBL/GenBank/DDBJ databases">
        <title>Complete and WGS of Bordetella genogroups.</title>
        <authorList>
            <person name="Spilker T."/>
            <person name="LiPuma J."/>
        </authorList>
    </citation>
    <scope>NUCLEOTIDE SEQUENCE [LARGE SCALE GENOMIC DNA]</scope>
    <source>
        <strain evidence="7 8">AU10456</strain>
    </source>
</reference>
<evidence type="ECO:0000256" key="4">
    <source>
        <dbReference type="ARBA" id="ARBA00023136"/>
    </source>
</evidence>
<evidence type="ECO:0000256" key="5">
    <source>
        <dbReference type="SAM" id="Phobius"/>
    </source>
</evidence>
<evidence type="ECO:0000259" key="6">
    <source>
        <dbReference type="Pfam" id="PF06803"/>
    </source>
</evidence>
<keyword evidence="3 5" id="KW-1133">Transmembrane helix</keyword>
<dbReference type="AlphaFoldDB" id="A0A261TW20"/>
<comment type="subcellular location">
    <subcellularLocation>
        <location evidence="1">Endomembrane system</location>
        <topology evidence="1">Multi-pass membrane protein</topology>
    </subcellularLocation>
</comment>
<evidence type="ECO:0000256" key="3">
    <source>
        <dbReference type="ARBA" id="ARBA00022989"/>
    </source>
</evidence>
<dbReference type="GO" id="GO:0012505">
    <property type="term" value="C:endomembrane system"/>
    <property type="evidence" value="ECO:0007669"/>
    <property type="project" value="UniProtKB-SubCell"/>
</dbReference>
<dbReference type="InterPro" id="IPR010652">
    <property type="entry name" value="DUF1232"/>
</dbReference>
<dbReference type="OrthoDB" id="9804184at2"/>
<name>A0A261TW20_9BORD</name>
<organism evidence="7 8">
    <name type="scientific">Bordetella genomosp. 5</name>
    <dbReference type="NCBI Taxonomy" id="1395608"/>
    <lineage>
        <taxon>Bacteria</taxon>
        <taxon>Pseudomonadati</taxon>
        <taxon>Pseudomonadota</taxon>
        <taxon>Betaproteobacteria</taxon>
        <taxon>Burkholderiales</taxon>
        <taxon>Alcaligenaceae</taxon>
        <taxon>Bordetella</taxon>
    </lineage>
</organism>
<evidence type="ECO:0000313" key="7">
    <source>
        <dbReference type="EMBL" id="OZI53481.1"/>
    </source>
</evidence>
<feature type="domain" description="DUF1232" evidence="6">
    <location>
        <begin position="32"/>
        <end position="68"/>
    </location>
</feature>
<comment type="caution">
    <text evidence="7">The sequence shown here is derived from an EMBL/GenBank/DDBJ whole genome shotgun (WGS) entry which is preliminary data.</text>
</comment>
<dbReference type="Pfam" id="PF06803">
    <property type="entry name" value="DUF1232"/>
    <property type="match status" value="1"/>
</dbReference>
<keyword evidence="4 5" id="KW-0472">Membrane</keyword>
<evidence type="ECO:0000256" key="1">
    <source>
        <dbReference type="ARBA" id="ARBA00004127"/>
    </source>
</evidence>
<dbReference type="Proteomes" id="UP000216913">
    <property type="component" value="Unassembled WGS sequence"/>
</dbReference>
<accession>A0A261TW20</accession>
<gene>
    <name evidence="7" type="ORF">CAL25_05725</name>
</gene>
<feature type="transmembrane region" description="Helical" evidence="5">
    <location>
        <begin position="98"/>
        <end position="117"/>
    </location>
</feature>
<evidence type="ECO:0000256" key="2">
    <source>
        <dbReference type="ARBA" id="ARBA00022692"/>
    </source>
</evidence>
<keyword evidence="2 5" id="KW-0812">Transmembrane</keyword>
<proteinExistence type="predicted"/>
<evidence type="ECO:0000313" key="8">
    <source>
        <dbReference type="Proteomes" id="UP000216913"/>
    </source>
</evidence>
<sequence length="126" mass="14607">MWKRIRQWARELKRDVVALWLASRDPRTPWFAKVMALIVAGYALSPIDLIPDFIPVLGLIDDLLLVPLGIWFAIRLIPPALLADLRERAAARTRRPRSLVAAIAILLLWLLAGWWFADWLWARYGR</sequence>
<protein>
    <recommendedName>
        <fullName evidence="6">DUF1232 domain-containing protein</fullName>
    </recommendedName>
</protein>
<feature type="transmembrane region" description="Helical" evidence="5">
    <location>
        <begin position="53"/>
        <end position="77"/>
    </location>
</feature>